<evidence type="ECO:0000256" key="2">
    <source>
        <dbReference type="ARBA" id="ARBA00022737"/>
    </source>
</evidence>
<evidence type="ECO:0000313" key="5">
    <source>
        <dbReference type="EMBL" id="KAF8567104.1"/>
    </source>
</evidence>
<dbReference type="Pfam" id="PF13516">
    <property type="entry name" value="LRR_6"/>
    <property type="match status" value="2"/>
</dbReference>
<dbReference type="PANTHER" id="PTHR24112">
    <property type="entry name" value="LEUCINE-RICH REPEAT, ISOFORM F-RELATED"/>
    <property type="match status" value="1"/>
</dbReference>
<protein>
    <recommendedName>
        <fullName evidence="7">Protein phosphatase 1 regulatory subunit 37</fullName>
    </recommendedName>
</protein>
<proteinExistence type="inferred from homology"/>
<dbReference type="AlphaFoldDB" id="A0A8T0DJJ5"/>
<feature type="region of interest" description="Disordered" evidence="4">
    <location>
        <begin position="874"/>
        <end position="898"/>
    </location>
</feature>
<evidence type="ECO:0000256" key="4">
    <source>
        <dbReference type="SAM" id="MobiDB-lite"/>
    </source>
</evidence>
<reference evidence="5 6" key="1">
    <citation type="submission" date="2019-07" db="EMBL/GenBank/DDBJ databases">
        <title>Annotation for the trematode Paragonimus westermani.</title>
        <authorList>
            <person name="Choi Y.-J."/>
        </authorList>
    </citation>
    <scope>NUCLEOTIDE SEQUENCE [LARGE SCALE GENOMIC DNA]</scope>
    <source>
        <strain evidence="5">180907_Pwestermani</strain>
    </source>
</reference>
<dbReference type="SUPFAM" id="SSF52047">
    <property type="entry name" value="RNI-like"/>
    <property type="match status" value="1"/>
</dbReference>
<accession>A0A8T0DJJ5</accession>
<dbReference type="EMBL" id="JTDF01004194">
    <property type="protein sequence ID" value="KAF8567104.1"/>
    <property type="molecule type" value="Genomic_DNA"/>
</dbReference>
<comment type="similarity">
    <text evidence="3">Belongs to the PPP1R37 family.</text>
</comment>
<evidence type="ECO:0008006" key="7">
    <source>
        <dbReference type="Google" id="ProtNLM"/>
    </source>
</evidence>
<dbReference type="InterPro" id="IPR001611">
    <property type="entry name" value="Leu-rich_rpt"/>
</dbReference>
<evidence type="ECO:0000313" key="6">
    <source>
        <dbReference type="Proteomes" id="UP000699462"/>
    </source>
</evidence>
<gene>
    <name evidence="5" type="ORF">P879_02732</name>
</gene>
<evidence type="ECO:0000256" key="1">
    <source>
        <dbReference type="ARBA" id="ARBA00022614"/>
    </source>
</evidence>
<comment type="caution">
    <text evidence="5">The sequence shown here is derived from an EMBL/GenBank/DDBJ whole genome shotgun (WGS) entry which is preliminary data.</text>
</comment>
<dbReference type="SMART" id="SM00368">
    <property type="entry name" value="LRR_RI"/>
    <property type="match status" value="5"/>
</dbReference>
<dbReference type="Proteomes" id="UP000699462">
    <property type="component" value="Unassembled WGS sequence"/>
</dbReference>
<dbReference type="InterPro" id="IPR032675">
    <property type="entry name" value="LRR_dom_sf"/>
</dbReference>
<dbReference type="Gene3D" id="3.80.10.10">
    <property type="entry name" value="Ribonuclease Inhibitor"/>
    <property type="match status" value="2"/>
</dbReference>
<evidence type="ECO:0000256" key="3">
    <source>
        <dbReference type="ARBA" id="ARBA00038315"/>
    </source>
</evidence>
<dbReference type="PANTHER" id="PTHR24112:SF9">
    <property type="entry name" value="PROTEIN PHOSPHATASE 1 REGULATORY SUBUNIT 37"/>
    <property type="match status" value="1"/>
</dbReference>
<dbReference type="OrthoDB" id="10034042at2759"/>
<sequence>MSVTNCDVLSQIHCGYERVDSENPKPEEFESGKRKRRVRFPDGDLISDYLEPFRPVPDNCTSEQLIAAYLESCYQYKVQPIDFLLEQLKGIDLSICNERYSRLSLKGIRLNRLQVETLEEIFRRVHFRKLDFEGAYLNEQSAIAFFDMLLHYETCSELSVTLNLDKTHPSQAWMRCIAFLRRSGELRKFALSHTPLSIGNFLGLSFFGLCLECLSLRDCSLSGQALFGLVRWLQLLLSSTSLEPPIRDKSTGGTRGLKRLGSSGRGCRHARRVLPFQSSLQQPPVWALKLDVAFNKLNASDAETLLLLIRHQLLVPQLVESNSASLSAKISDDSVRADANTTEPRTPPPELLPIGGIGFLADLDISNNSLGDDGLRVLFTGLLQCYRSRLRRVHAVSETVTGQEVNADTLVSCSSSSIPTTAAPTTKEIVIRVRGLERLSVANNGLTASGMQIVSLVLMQTPLSLVSLVGGLVSLDLSYNPGISDTGIEILCNGLIRNHSLEELYLKSIQMSFCGIFALSGFLTESKCLKLLDIRGNHIDLASLMALSKTVALNHVLTSLFSDARSLASSDNPLIATDVELILFLVDEIDSCLRRNRLSTVEMSASTTPSTITRFSDEDLPSSTCPIDAESAEVRSESVVSEVADEVDQWAQPLSQTTSDIANQNVLSSGGSPCEVWEARPTCKHQSPNSRVSPSHPYEEVVESSVSRPEDDHLIEDNVCSLGLRLDSVVHTKDTTGVSLFGDQKSRSLINVSVTAIECAATNVEDEPVGFCARSSDDTDSFVSHTDSSNHCDSMTSSGSIGFSVGLSLQDAESIRPKNDTLSDTSFKSPDHIVTIQNVDTMNQRDNVLHSQPTAPNNCVLVTADPNESPAIEEVVKKNRKRRSKVKQNSQRGFDLHR</sequence>
<keyword evidence="2" id="KW-0677">Repeat</keyword>
<keyword evidence="6" id="KW-1185">Reference proteome</keyword>
<organism evidence="5 6">
    <name type="scientific">Paragonimus westermani</name>
    <dbReference type="NCBI Taxonomy" id="34504"/>
    <lineage>
        <taxon>Eukaryota</taxon>
        <taxon>Metazoa</taxon>
        <taxon>Spiralia</taxon>
        <taxon>Lophotrochozoa</taxon>
        <taxon>Platyhelminthes</taxon>
        <taxon>Trematoda</taxon>
        <taxon>Digenea</taxon>
        <taxon>Plagiorchiida</taxon>
        <taxon>Troglotremata</taxon>
        <taxon>Troglotrematidae</taxon>
        <taxon>Paragonimus</taxon>
    </lineage>
</organism>
<keyword evidence="1" id="KW-0433">Leucine-rich repeat</keyword>
<name>A0A8T0DJJ5_9TREM</name>
<dbReference type="InterPro" id="IPR051279">
    <property type="entry name" value="PP1-Reg/Actin-Interact_Protein"/>
</dbReference>